<name>A0A0H3ZSN0_VIBSP</name>
<protein>
    <submittedName>
        <fullName evidence="1">Uncharacterized protein</fullName>
    </submittedName>
</protein>
<proteinExistence type="predicted"/>
<evidence type="ECO:0000313" key="1">
    <source>
        <dbReference type="EMBL" id="AKN37477.1"/>
    </source>
</evidence>
<organism evidence="1">
    <name type="scientific">Vibrio splendidus</name>
    <dbReference type="NCBI Taxonomy" id="29497"/>
    <lineage>
        <taxon>Bacteria</taxon>
        <taxon>Pseudomonadati</taxon>
        <taxon>Pseudomonadota</taxon>
        <taxon>Gammaproteobacteria</taxon>
        <taxon>Vibrionales</taxon>
        <taxon>Vibrionaceae</taxon>
        <taxon>Vibrio</taxon>
    </lineage>
</organism>
<dbReference type="RefSeq" id="WP_017098247.1">
    <property type="nucleotide sequence ID" value="NZ_CAWNSL010000019.1"/>
</dbReference>
<reference evidence="1" key="1">
    <citation type="journal article" date="2015" name="MBio">
        <title>Eco-Evolutionary Dynamics of Episomes among Ecologically Cohesive Bacterial Populations.</title>
        <authorList>
            <person name="Xue H."/>
            <person name="Cordero O.X."/>
            <person name="Camas F.M."/>
            <person name="Trimble W."/>
            <person name="Meyer F."/>
            <person name="Guglielmini J."/>
            <person name="Rocha E.P."/>
            <person name="Polz M.F."/>
        </authorList>
    </citation>
    <scope>NUCLEOTIDE SEQUENCE</scope>
    <source>
        <strain evidence="1">5S_214</strain>
    </source>
</reference>
<dbReference type="EMBL" id="KP795538">
    <property type="protein sequence ID" value="AKN37477.1"/>
    <property type="molecule type" value="Genomic_DNA"/>
</dbReference>
<dbReference type="AlphaFoldDB" id="A0A0H3ZSN0"/>
<sequence length="75" mass="8438">MQYETDPKGLSWPIKPSLIIDDIAAGIVNISLSPEVPLSTFSLKQSFENMTFKGEAKEKWIEVLRDIADELEKQG</sequence>
<accession>A0A0H3ZSN0</accession>